<dbReference type="Proteomes" id="UP001172386">
    <property type="component" value="Unassembled WGS sequence"/>
</dbReference>
<dbReference type="EMBL" id="JAPDRQ010000181">
    <property type="protein sequence ID" value="KAJ9652830.1"/>
    <property type="molecule type" value="Genomic_DNA"/>
</dbReference>
<sequence>MSFAAKDRFFDQCSNLLKDSSPTVAGAVRHQQALLRRLAGHQTVKGLVDAQSCSACGSINIEAQIIPTNKRKRSTSLEGGNQDLAKGQVLLQKCMTCARCKKLVLDQPVGEPSLKKREVAEDTEISSKEAQSLGAANSAVKISSKKRAKARKEREGLKALLEKQQASSKRPNTFSLMDFMANPG</sequence>
<keyword evidence="2" id="KW-1185">Reference proteome</keyword>
<organism evidence="1 2">
    <name type="scientific">Neophaeococcomyces mojaviensis</name>
    <dbReference type="NCBI Taxonomy" id="3383035"/>
    <lineage>
        <taxon>Eukaryota</taxon>
        <taxon>Fungi</taxon>
        <taxon>Dikarya</taxon>
        <taxon>Ascomycota</taxon>
        <taxon>Pezizomycotina</taxon>
        <taxon>Eurotiomycetes</taxon>
        <taxon>Chaetothyriomycetidae</taxon>
        <taxon>Chaetothyriales</taxon>
        <taxon>Chaetothyriales incertae sedis</taxon>
        <taxon>Neophaeococcomyces</taxon>
    </lineage>
</organism>
<name>A0ACC2ZZ04_9EURO</name>
<proteinExistence type="predicted"/>
<reference evidence="1" key="1">
    <citation type="submission" date="2022-10" db="EMBL/GenBank/DDBJ databases">
        <title>Culturing micro-colonial fungi from biological soil crusts in the Mojave desert and describing Neophaeococcomyces mojavensis, and introducing the new genera and species Taxawa tesnikishii.</title>
        <authorList>
            <person name="Kurbessoian T."/>
            <person name="Stajich J.E."/>
        </authorList>
    </citation>
    <scope>NUCLEOTIDE SEQUENCE</scope>
    <source>
        <strain evidence="1">JES_112</strain>
    </source>
</reference>
<evidence type="ECO:0000313" key="2">
    <source>
        <dbReference type="Proteomes" id="UP001172386"/>
    </source>
</evidence>
<comment type="caution">
    <text evidence="1">The sequence shown here is derived from an EMBL/GenBank/DDBJ whole genome shotgun (WGS) entry which is preliminary data.</text>
</comment>
<protein>
    <submittedName>
        <fullName evidence="1">Uncharacterized protein</fullName>
    </submittedName>
</protein>
<gene>
    <name evidence="1" type="ORF">H2198_007960</name>
</gene>
<accession>A0ACC2ZZ04</accession>
<evidence type="ECO:0000313" key="1">
    <source>
        <dbReference type="EMBL" id="KAJ9652830.1"/>
    </source>
</evidence>